<protein>
    <submittedName>
        <fullName evidence="3">Cytochrome</fullName>
    </submittedName>
</protein>
<evidence type="ECO:0000313" key="4">
    <source>
        <dbReference type="Proteomes" id="UP001225605"/>
    </source>
</evidence>
<dbReference type="PANTHER" id="PTHR46696:SF3">
    <property type="entry name" value="PULCHERRIMINIC ACID SYNTHASE"/>
    <property type="match status" value="1"/>
</dbReference>
<dbReference type="PANTHER" id="PTHR46696">
    <property type="entry name" value="P450, PUTATIVE (EUROFUNG)-RELATED"/>
    <property type="match status" value="1"/>
</dbReference>
<dbReference type="PROSITE" id="PS00086">
    <property type="entry name" value="CYTOCHROME_P450"/>
    <property type="match status" value="1"/>
</dbReference>
<dbReference type="InterPro" id="IPR017972">
    <property type="entry name" value="Cyt_P450_CS"/>
</dbReference>
<accession>A0ABU0X432</accession>
<comment type="caution">
    <text evidence="3">The sequence shown here is derived from an EMBL/GenBank/DDBJ whole genome shotgun (WGS) entry which is preliminary data.</text>
</comment>
<proteinExistence type="inferred from homology"/>
<comment type="similarity">
    <text evidence="1">Belongs to the cytochrome P450 family.</text>
</comment>
<dbReference type="InterPro" id="IPR034686">
    <property type="entry name" value="Terpene_cyclase-like_2"/>
</dbReference>
<keyword evidence="4" id="KW-1185">Reference proteome</keyword>
<dbReference type="InterPro" id="IPR002397">
    <property type="entry name" value="Cyt_P450_B"/>
</dbReference>
<dbReference type="Proteomes" id="UP001225605">
    <property type="component" value="Unassembled WGS sequence"/>
</dbReference>
<dbReference type="InterPro" id="IPR001128">
    <property type="entry name" value="Cyt_P450"/>
</dbReference>
<dbReference type="Gene3D" id="1.10.630.10">
    <property type="entry name" value="Cytochrome P450"/>
    <property type="match status" value="1"/>
</dbReference>
<dbReference type="SUPFAM" id="SSF48264">
    <property type="entry name" value="Cytochrome P450"/>
    <property type="match status" value="1"/>
</dbReference>
<dbReference type="RefSeq" id="WP_306748234.1">
    <property type="nucleotide sequence ID" value="NZ_NSDM01000010.1"/>
</dbReference>
<keyword evidence="2" id="KW-0456">Lyase</keyword>
<gene>
    <name evidence="3" type="ORF">CKY47_23450</name>
</gene>
<dbReference type="Pfam" id="PF00067">
    <property type="entry name" value="p450"/>
    <property type="match status" value="1"/>
</dbReference>
<dbReference type="Pfam" id="PF19086">
    <property type="entry name" value="Terpene_syn_C_2"/>
    <property type="match status" value="1"/>
</dbReference>
<dbReference type="SFLD" id="SFLDG01020">
    <property type="entry name" value="Terpene_Cyclase_Like_2"/>
    <property type="match status" value="1"/>
</dbReference>
<dbReference type="Gene3D" id="1.10.600.10">
    <property type="entry name" value="Farnesyl Diphosphate Synthase"/>
    <property type="match status" value="1"/>
</dbReference>
<evidence type="ECO:0000256" key="1">
    <source>
        <dbReference type="ARBA" id="ARBA00010617"/>
    </source>
</evidence>
<evidence type="ECO:0000256" key="2">
    <source>
        <dbReference type="ARBA" id="ARBA00023239"/>
    </source>
</evidence>
<evidence type="ECO:0000313" key="3">
    <source>
        <dbReference type="EMBL" id="MDQ2586890.1"/>
    </source>
</evidence>
<organism evidence="3 4">
    <name type="scientific">Saccharothrix yanglingensis</name>
    <dbReference type="NCBI Taxonomy" id="659496"/>
    <lineage>
        <taxon>Bacteria</taxon>
        <taxon>Bacillati</taxon>
        <taxon>Actinomycetota</taxon>
        <taxon>Actinomycetes</taxon>
        <taxon>Pseudonocardiales</taxon>
        <taxon>Pseudonocardiaceae</taxon>
        <taxon>Saccharothrix</taxon>
    </lineage>
</organism>
<dbReference type="EMBL" id="NSDM01000010">
    <property type="protein sequence ID" value="MDQ2586890.1"/>
    <property type="molecule type" value="Genomic_DNA"/>
</dbReference>
<name>A0ABU0X432_9PSEU</name>
<reference evidence="3 4" key="1">
    <citation type="submission" date="2017-06" db="EMBL/GenBank/DDBJ databases">
        <title>Cultured bacterium strain Saccharothrix yanglingensis Hhs.015.</title>
        <authorList>
            <person name="Xia Y."/>
        </authorList>
    </citation>
    <scope>NUCLEOTIDE SEQUENCE [LARGE SCALE GENOMIC DNA]</scope>
    <source>
        <strain evidence="3 4">Hhs.015</strain>
    </source>
</reference>
<dbReference type="InterPro" id="IPR008949">
    <property type="entry name" value="Isoprenoid_synthase_dom_sf"/>
</dbReference>
<dbReference type="SFLD" id="SFLDS00005">
    <property type="entry name" value="Isoprenoid_Synthase_Type_I"/>
    <property type="match status" value="1"/>
</dbReference>
<sequence>MPLPSPDLVRSAPFTVPRLRLPFDAPPTRPDAEPLRARAIRWGERHGLIGPRGSARLAGTSLLGLGVALAGTATGAGASVVVDWFLWAVVLDDRVDDGPWAEDGALDRFTAAVEAITGGRGGPPADDPMLAALADDLWPRTVALGDEAWVERLRGHLLRHLDAQRELVRARGTAADLGVGDYVRVRRHAFGALVFFDLIEAGDDAAHPAAPCRSGCRDALRERAADVVSWTNDIHSVAKDAVLGERFNLVTVLARERALGVQGAVDAAHGMLVAAVDDFTAAKRRHAACGSRVAERLEQVMGACAEWHRTASRYHLRAGGHASAHTGEVTPTLKSRQFEVDPHPLYALLRTTRPVAYDEPTDTWLLSRYADVRAALTDPRFTNANYGWQIAPLLGHSIVSMDGREHAAHRALLTPAFRSRALALIQASITEVAASLVGELRGGDRADLVTAFATPLPIRVIARVLGLPADTPEQVDRVRAWTGVGFSYLANYRQDPGLLTRGPANRDDFYDYLQPHLDARRARPADDLISAMLASTVDGRPLSDEYVRGCCAVLLTAGSETSTAGLANLVVNALDEPGVRDAVRRDPAAADRALAETLRRDAPMQLVLRQTSEAVELPSGTVPAHATVACLIGSANRDPERFDRPDDFDLDRADGIDREYSAASSHLSFGAGRHYCLGAHLARAELTTGLRVLLDAFPGLRRPPGPAPAPTGFVKRCPPRLDVLL</sequence>
<dbReference type="InterPro" id="IPR036396">
    <property type="entry name" value="Cyt_P450_sf"/>
</dbReference>
<dbReference type="SUPFAM" id="SSF48576">
    <property type="entry name" value="Terpenoid synthases"/>
    <property type="match status" value="1"/>
</dbReference>
<dbReference type="PRINTS" id="PR00359">
    <property type="entry name" value="BP450"/>
</dbReference>